<feature type="region of interest" description="Disordered" evidence="1">
    <location>
        <begin position="70"/>
        <end position="109"/>
    </location>
</feature>
<dbReference type="AlphaFoldDB" id="A0A9P6JYK0"/>
<evidence type="ECO:0000313" key="3">
    <source>
        <dbReference type="Proteomes" id="UP000723463"/>
    </source>
</evidence>
<reference evidence="2" key="1">
    <citation type="journal article" date="2020" name="Fungal Divers.">
        <title>Resolving the Mortierellaceae phylogeny through synthesis of multi-gene phylogenetics and phylogenomics.</title>
        <authorList>
            <person name="Vandepol N."/>
            <person name="Liber J."/>
            <person name="Desiro A."/>
            <person name="Na H."/>
            <person name="Kennedy M."/>
            <person name="Barry K."/>
            <person name="Grigoriev I.V."/>
            <person name="Miller A.N."/>
            <person name="O'Donnell K."/>
            <person name="Stajich J.E."/>
            <person name="Bonito G."/>
        </authorList>
    </citation>
    <scope>NUCLEOTIDE SEQUENCE</scope>
    <source>
        <strain evidence="2">NRRL 2591</strain>
    </source>
</reference>
<name>A0A9P6JYK0_9FUNG</name>
<evidence type="ECO:0000256" key="1">
    <source>
        <dbReference type="SAM" id="MobiDB-lite"/>
    </source>
</evidence>
<evidence type="ECO:0000313" key="2">
    <source>
        <dbReference type="EMBL" id="KAF9537963.1"/>
    </source>
</evidence>
<organism evidence="2 3">
    <name type="scientific">Mortierella hygrophila</name>
    <dbReference type="NCBI Taxonomy" id="979708"/>
    <lineage>
        <taxon>Eukaryota</taxon>
        <taxon>Fungi</taxon>
        <taxon>Fungi incertae sedis</taxon>
        <taxon>Mucoromycota</taxon>
        <taxon>Mortierellomycotina</taxon>
        <taxon>Mortierellomycetes</taxon>
        <taxon>Mortierellales</taxon>
        <taxon>Mortierellaceae</taxon>
        <taxon>Mortierella</taxon>
    </lineage>
</organism>
<feature type="region of interest" description="Disordered" evidence="1">
    <location>
        <begin position="1"/>
        <end position="30"/>
    </location>
</feature>
<comment type="caution">
    <text evidence="2">The sequence shown here is derived from an EMBL/GenBank/DDBJ whole genome shotgun (WGS) entry which is preliminary data.</text>
</comment>
<sequence length="109" mass="11586">MTRQHSGYTQLSDDCSSSIHSSTSASTLIPKPKITIQLRNIAATSTITSPTRANVLESLVPLSVSYIMPRISTPPKDLSSDSTKASSFSGDTTGAKEEGEGEQQQKAKN</sequence>
<feature type="compositionally biased region" description="Polar residues" evidence="1">
    <location>
        <begin position="1"/>
        <end position="10"/>
    </location>
</feature>
<proteinExistence type="predicted"/>
<feature type="compositionally biased region" description="Polar residues" evidence="1">
    <location>
        <begin position="80"/>
        <end position="92"/>
    </location>
</feature>
<dbReference type="EMBL" id="JAAAXW010000346">
    <property type="protein sequence ID" value="KAF9537963.1"/>
    <property type="molecule type" value="Genomic_DNA"/>
</dbReference>
<keyword evidence="3" id="KW-1185">Reference proteome</keyword>
<gene>
    <name evidence="2" type="ORF">EC957_007422</name>
</gene>
<dbReference type="Proteomes" id="UP000723463">
    <property type="component" value="Unassembled WGS sequence"/>
</dbReference>
<accession>A0A9P6JYK0</accession>
<protein>
    <submittedName>
        <fullName evidence="2">Uncharacterized protein</fullName>
    </submittedName>
</protein>
<feature type="compositionally biased region" description="Low complexity" evidence="1">
    <location>
        <begin position="11"/>
        <end position="29"/>
    </location>
</feature>